<dbReference type="NCBIfam" id="TIGR03654">
    <property type="entry name" value="L6_bact"/>
    <property type="match status" value="1"/>
</dbReference>
<evidence type="ECO:0000256" key="1">
    <source>
        <dbReference type="ARBA" id="ARBA00009356"/>
    </source>
</evidence>
<feature type="compositionally biased region" description="Basic and acidic residues" evidence="8">
    <location>
        <begin position="156"/>
        <end position="170"/>
    </location>
</feature>
<geneLocation type="plastid" evidence="10"/>
<dbReference type="InterPro" id="IPR002358">
    <property type="entry name" value="Ribosomal_uL6_CS"/>
</dbReference>
<dbReference type="PROSITE" id="PS00525">
    <property type="entry name" value="RIBOSOMAL_L6_1"/>
    <property type="match status" value="1"/>
</dbReference>
<evidence type="ECO:0000256" key="3">
    <source>
        <dbReference type="ARBA" id="ARBA00022884"/>
    </source>
</evidence>
<name>A0A0F6YE62_BANFU</name>
<dbReference type="Pfam" id="PF00347">
    <property type="entry name" value="Ribosomal_L6"/>
    <property type="match status" value="2"/>
</dbReference>
<dbReference type="GO" id="GO:0022625">
    <property type="term" value="C:cytosolic large ribosomal subunit"/>
    <property type="evidence" value="ECO:0007669"/>
    <property type="project" value="TreeGrafter"/>
</dbReference>
<dbReference type="InterPro" id="IPR000702">
    <property type="entry name" value="Ribosomal_uL6-like"/>
</dbReference>
<dbReference type="PANTHER" id="PTHR11655:SF14">
    <property type="entry name" value="LARGE RIBOSOMAL SUBUNIT PROTEIN UL6M"/>
    <property type="match status" value="1"/>
</dbReference>
<dbReference type="SUPFAM" id="SSF56053">
    <property type="entry name" value="Ribosomal protein L6"/>
    <property type="match status" value="2"/>
</dbReference>
<evidence type="ECO:0000313" key="10">
    <source>
        <dbReference type="EMBL" id="AKE98900.1"/>
    </source>
</evidence>
<dbReference type="InterPro" id="IPR020040">
    <property type="entry name" value="Ribosomal_uL6_a/b-dom"/>
</dbReference>
<dbReference type="InterPro" id="IPR019906">
    <property type="entry name" value="Ribosomal_uL6_bac-type"/>
</dbReference>
<feature type="domain" description="Large ribosomal subunit protein uL6 alpha-beta" evidence="9">
    <location>
        <begin position="91"/>
        <end position="164"/>
    </location>
</feature>
<dbReference type="GO" id="GO:0003735">
    <property type="term" value="F:structural constituent of ribosome"/>
    <property type="evidence" value="ECO:0007669"/>
    <property type="project" value="InterPro"/>
</dbReference>
<feature type="region of interest" description="Disordered" evidence="8">
    <location>
        <begin position="156"/>
        <end position="182"/>
    </location>
</feature>
<evidence type="ECO:0000256" key="4">
    <source>
        <dbReference type="ARBA" id="ARBA00022980"/>
    </source>
</evidence>
<dbReference type="InterPro" id="IPR036789">
    <property type="entry name" value="Ribosomal_uL6-like_a/b-dom_sf"/>
</dbReference>
<dbReference type="PANTHER" id="PTHR11655">
    <property type="entry name" value="60S/50S RIBOSOMAL PROTEIN L6/L9"/>
    <property type="match status" value="1"/>
</dbReference>
<proteinExistence type="inferred from homology"/>
<comment type="similarity">
    <text evidence="1 7">Belongs to the universal ribosomal protein uL6 family.</text>
</comment>
<dbReference type="PIRSF" id="PIRSF002162">
    <property type="entry name" value="Ribosomal_L6"/>
    <property type="match status" value="1"/>
</dbReference>
<dbReference type="AlphaFoldDB" id="A0A0F6YE62"/>
<gene>
    <name evidence="10" type="primary">rpl18</name>
    <name evidence="10" type="ORF">BafuCp112</name>
</gene>
<dbReference type="PRINTS" id="PR00059">
    <property type="entry name" value="RIBOSOMALL6"/>
</dbReference>
<evidence type="ECO:0000256" key="6">
    <source>
        <dbReference type="ARBA" id="ARBA00069413"/>
    </source>
</evidence>
<keyword evidence="10" id="KW-0934">Plastid</keyword>
<evidence type="ECO:0000259" key="9">
    <source>
        <dbReference type="Pfam" id="PF00347"/>
    </source>
</evidence>
<dbReference type="Gene3D" id="3.90.930.12">
    <property type="entry name" value="Ribosomal protein L6, alpha-beta domain"/>
    <property type="match status" value="2"/>
</dbReference>
<keyword evidence="2" id="KW-0699">rRNA-binding</keyword>
<evidence type="ECO:0000256" key="5">
    <source>
        <dbReference type="ARBA" id="ARBA00023274"/>
    </source>
</evidence>
<dbReference type="FunFam" id="3.90.930.12:FF:000001">
    <property type="entry name" value="50S ribosomal protein L6"/>
    <property type="match status" value="1"/>
</dbReference>
<protein>
    <recommendedName>
        <fullName evidence="6">Large ribosomal subunit protein uL6c</fullName>
    </recommendedName>
</protein>
<evidence type="ECO:0000256" key="2">
    <source>
        <dbReference type="ARBA" id="ARBA00022730"/>
    </source>
</evidence>
<dbReference type="GO" id="GO:0019843">
    <property type="term" value="F:rRNA binding"/>
    <property type="evidence" value="ECO:0007669"/>
    <property type="project" value="UniProtKB-KW"/>
</dbReference>
<evidence type="ECO:0000256" key="8">
    <source>
        <dbReference type="SAM" id="MobiDB-lite"/>
    </source>
</evidence>
<keyword evidence="5 7" id="KW-0687">Ribonucleoprotein</keyword>
<evidence type="ECO:0000256" key="7">
    <source>
        <dbReference type="RuleBase" id="RU003869"/>
    </source>
</evidence>
<feature type="compositionally biased region" description="Basic residues" evidence="8">
    <location>
        <begin position="171"/>
        <end position="182"/>
    </location>
</feature>
<sequence>MSRIGKKIILLPTNLSTQFEDQTITVKGPKGTLSRTLPYGINLEIKDETISVTTTGNTKISDQLHGLSRTLVSNMVEGVSNGFSKKLQIQGVGYRSQIDNKNLILTVGYSHVVTIKPPENIEIKVENNTNITVLGIDKEVVGQVASTIRSVRPPEPYKGKGIRYQDEFVRRKPGKAAKGKGK</sequence>
<dbReference type="GO" id="GO:0002181">
    <property type="term" value="P:cytoplasmic translation"/>
    <property type="evidence" value="ECO:0007669"/>
    <property type="project" value="TreeGrafter"/>
</dbReference>
<feature type="domain" description="Large ribosomal subunit protein uL6 alpha-beta" evidence="9">
    <location>
        <begin position="12"/>
        <end position="82"/>
    </location>
</feature>
<reference evidence="10" key="1">
    <citation type="submission" date="2015-01" db="EMBL/GenBank/DDBJ databases">
        <title>The complete plastid genome of Bangia fuscopurpurea (Dillwyn) Lyngbye revealed ancestral gene repertoire and highly conserved synteny among genera of Bangiales (Rhodophyta).</title>
        <authorList>
            <person name="Cao M."/>
            <person name="Bi G."/>
            <person name="Mao Y."/>
            <person name="Kong F."/>
        </authorList>
    </citation>
    <scope>NUCLEOTIDE SEQUENCE</scope>
</reference>
<dbReference type="FunFam" id="3.90.930.12:FF:000002">
    <property type="entry name" value="50S ribosomal protein L6"/>
    <property type="match status" value="1"/>
</dbReference>
<keyword evidence="4 7" id="KW-0689">Ribosomal protein</keyword>
<organism evidence="10">
    <name type="scientific">Bangia fuscopurpurea</name>
    <name type="common">Red alga</name>
    <name type="synonym">Conferva fuscopurpurea</name>
    <dbReference type="NCBI Taxonomy" id="101920"/>
    <lineage>
        <taxon>Eukaryota</taxon>
        <taxon>Rhodophyta</taxon>
        <taxon>Bangiophyceae</taxon>
        <taxon>Bangiales</taxon>
        <taxon>Bangiaceae</taxon>
        <taxon>Bangia</taxon>
    </lineage>
</organism>
<dbReference type="EMBL" id="KP714733">
    <property type="protein sequence ID" value="AKE98900.1"/>
    <property type="molecule type" value="Genomic_DNA"/>
</dbReference>
<accession>A0A0F6YE62</accession>
<dbReference type="HAMAP" id="MF_01365_B">
    <property type="entry name" value="Ribosomal_uL6_B"/>
    <property type="match status" value="1"/>
</dbReference>
<keyword evidence="3" id="KW-0694">RNA-binding</keyword>